<keyword evidence="3" id="KW-1185">Reference proteome</keyword>
<dbReference type="AlphaFoldDB" id="A0AAV9V9I6"/>
<dbReference type="EMBL" id="JAVHNQ010000002">
    <property type="protein sequence ID" value="KAK6355168.1"/>
    <property type="molecule type" value="Genomic_DNA"/>
</dbReference>
<gene>
    <name evidence="2" type="ORF">TWF696_004286</name>
</gene>
<proteinExistence type="predicted"/>
<keyword evidence="1" id="KW-0732">Signal</keyword>
<accession>A0AAV9V9I6</accession>
<sequence length="250" mass="27668">MLLLLPTSRAAFFVLANTLLSLSLSVHAFPLAQIYNEYRGIVSSTSTRPLRPRVTHIEIRTAGPTQAGIITHPPAKQAVLKAERPEPVLLPHSGLWTRGGLAPSTYAALDEFLVANNQRTAYYYKLSILGLGLHEHPDGLWKFFLHIDLAVTSEKEAKGHTKLPQMTASFEQPHPKEAGAYIIGDLMDFYELTEKDILEMIAKDEPAEGVMRFLSSRVSKMPGFSHKHVGAEEFDMVQPRTTTPLSAGPK</sequence>
<name>A0AAV9V9I6_9PEZI</name>
<organism evidence="2 3">
    <name type="scientific">Orbilia brochopaga</name>
    <dbReference type="NCBI Taxonomy" id="3140254"/>
    <lineage>
        <taxon>Eukaryota</taxon>
        <taxon>Fungi</taxon>
        <taxon>Dikarya</taxon>
        <taxon>Ascomycota</taxon>
        <taxon>Pezizomycotina</taxon>
        <taxon>Orbiliomycetes</taxon>
        <taxon>Orbiliales</taxon>
        <taxon>Orbiliaceae</taxon>
        <taxon>Orbilia</taxon>
    </lineage>
</organism>
<evidence type="ECO:0000313" key="3">
    <source>
        <dbReference type="Proteomes" id="UP001375240"/>
    </source>
</evidence>
<feature type="chain" id="PRO_5043429537" evidence="1">
    <location>
        <begin position="29"/>
        <end position="250"/>
    </location>
</feature>
<evidence type="ECO:0000256" key="1">
    <source>
        <dbReference type="SAM" id="SignalP"/>
    </source>
</evidence>
<comment type="caution">
    <text evidence="2">The sequence shown here is derived from an EMBL/GenBank/DDBJ whole genome shotgun (WGS) entry which is preliminary data.</text>
</comment>
<evidence type="ECO:0000313" key="2">
    <source>
        <dbReference type="EMBL" id="KAK6355168.1"/>
    </source>
</evidence>
<protein>
    <submittedName>
        <fullName evidence="2">Uncharacterized protein</fullName>
    </submittedName>
</protein>
<dbReference type="Proteomes" id="UP001375240">
    <property type="component" value="Unassembled WGS sequence"/>
</dbReference>
<reference evidence="2 3" key="1">
    <citation type="submission" date="2019-10" db="EMBL/GenBank/DDBJ databases">
        <authorList>
            <person name="Palmer J.M."/>
        </authorList>
    </citation>
    <scope>NUCLEOTIDE SEQUENCE [LARGE SCALE GENOMIC DNA]</scope>
    <source>
        <strain evidence="2 3">TWF696</strain>
    </source>
</reference>
<feature type="signal peptide" evidence="1">
    <location>
        <begin position="1"/>
        <end position="28"/>
    </location>
</feature>